<feature type="signal peptide" evidence="2">
    <location>
        <begin position="1"/>
        <end position="22"/>
    </location>
</feature>
<feature type="chain" id="PRO_5034842941" description="Lipoprotein" evidence="2">
    <location>
        <begin position="23"/>
        <end position="581"/>
    </location>
</feature>
<evidence type="ECO:0000256" key="1">
    <source>
        <dbReference type="SAM" id="MobiDB-lite"/>
    </source>
</evidence>
<feature type="region of interest" description="Disordered" evidence="1">
    <location>
        <begin position="32"/>
        <end position="54"/>
    </location>
</feature>
<dbReference type="PROSITE" id="PS51257">
    <property type="entry name" value="PROKAR_LIPOPROTEIN"/>
    <property type="match status" value="1"/>
</dbReference>
<keyword evidence="2" id="KW-0732">Signal</keyword>
<accession>A0A8B6XB11</accession>
<evidence type="ECO:0000313" key="3">
    <source>
        <dbReference type="Proteomes" id="UP000675920"/>
    </source>
</evidence>
<dbReference type="AlphaFoldDB" id="A0A8B6XB11"/>
<sequence>MTLRMRKPGALWPALALGMTLAGCGGGGPPGVWVDPNATPASSPTPASPAPTTAVPDQYLPALASANTDTAVSLLGVNPLAAATPGLNAALTDANGGPTTIYSDPAYTGTSAVHTTAAYGFDAGARSYTYQGETRAYYVSGGRIYRASLVGSESRTPVQLSYVSNACFVEHHYQGNAAATDNWVGVYTWGADGKCSTMADASFVMVRDNATSSTAPTYFPSGTNHAEIVTDENGKALGFVVLISGALRFYNWSMSLIGDVANGAGGFWHFGWIGELGGQKTAYLLVNGSPTSVRALTYTAGGATLSPSLYSFSGIHPTSVPGIGGWDAAWFADGNKLLRLTGTSAATTAATLASGGSITALGGTTNFIVLRFVAADGTVSVWSVPRAGGGAVRLDIPWTAANGHTAPLALDAAGDTIVFTRALGSGLVDIAAIDADGSNARTLVAGVVPVGSVRPASASPLDTPVDSTGYGVNARSRAPGQPEAAPLGGQLASVLYCVPASGRGDCAGGTLTQYDITGGTLTTLGTIPAVTDGSTLRAWADATSARPFTVAVLRSGSASTLRDVYVATAGSAGSLATVARH</sequence>
<proteinExistence type="predicted"/>
<evidence type="ECO:0000256" key="2">
    <source>
        <dbReference type="SAM" id="SignalP"/>
    </source>
</evidence>
<protein>
    <recommendedName>
        <fullName evidence="5">Lipoprotein</fullName>
    </recommendedName>
</protein>
<dbReference type="OrthoDB" id="9149707at2"/>
<dbReference type="Proteomes" id="UP000675920">
    <property type="component" value="Unplaced"/>
</dbReference>
<evidence type="ECO:0008006" key="5">
    <source>
        <dbReference type="Google" id="ProtNLM"/>
    </source>
</evidence>
<name>A0A8B6XB11_9BURK</name>
<evidence type="ECO:0000313" key="4">
    <source>
        <dbReference type="RefSeq" id="WP_156924436.1"/>
    </source>
</evidence>
<keyword evidence="3" id="KW-1185">Reference proteome</keyword>
<dbReference type="RefSeq" id="WP_156924436.1">
    <property type="nucleotide sequence ID" value="NZ_AXWS01000014.1"/>
</dbReference>
<feature type="compositionally biased region" description="Low complexity" evidence="1">
    <location>
        <begin position="38"/>
        <end position="54"/>
    </location>
</feature>
<organism evidence="3 4">
    <name type="scientific">Derxia gummosa DSM 723</name>
    <dbReference type="NCBI Taxonomy" id="1121388"/>
    <lineage>
        <taxon>Bacteria</taxon>
        <taxon>Pseudomonadati</taxon>
        <taxon>Pseudomonadota</taxon>
        <taxon>Betaproteobacteria</taxon>
        <taxon>Burkholderiales</taxon>
        <taxon>Alcaligenaceae</taxon>
        <taxon>Derxia</taxon>
    </lineage>
</organism>
<reference evidence="4" key="1">
    <citation type="submission" date="2025-08" db="UniProtKB">
        <authorList>
            <consortium name="RefSeq"/>
        </authorList>
    </citation>
    <scope>IDENTIFICATION</scope>
</reference>